<proteinExistence type="predicted"/>
<dbReference type="Proteomes" id="UP001196843">
    <property type="component" value="Unassembled WGS sequence"/>
</dbReference>
<comment type="caution">
    <text evidence="2">The sequence shown here is derived from an EMBL/GenBank/DDBJ whole genome shotgun (WGS) entry which is preliminary data.</text>
</comment>
<name>A0ABS7HPT9_9MICO</name>
<feature type="transmembrane region" description="Helical" evidence="1">
    <location>
        <begin position="115"/>
        <end position="136"/>
    </location>
</feature>
<dbReference type="RefSeq" id="WP_220301135.1">
    <property type="nucleotide sequence ID" value="NZ_JAEUAW010000008.1"/>
</dbReference>
<keyword evidence="1" id="KW-0812">Transmembrane</keyword>
<organism evidence="2 3">
    <name type="scientific">Microbacterium jejuense</name>
    <dbReference type="NCBI Taxonomy" id="1263637"/>
    <lineage>
        <taxon>Bacteria</taxon>
        <taxon>Bacillati</taxon>
        <taxon>Actinomycetota</taxon>
        <taxon>Actinomycetes</taxon>
        <taxon>Micrococcales</taxon>
        <taxon>Microbacteriaceae</taxon>
        <taxon>Microbacterium</taxon>
    </lineage>
</organism>
<keyword evidence="3" id="KW-1185">Reference proteome</keyword>
<keyword evidence="1" id="KW-0472">Membrane</keyword>
<accession>A0ABS7HPT9</accession>
<reference evidence="2 3" key="1">
    <citation type="journal article" date="2021" name="MBio">
        <title>Poor Competitiveness of Bradyrhizobium in Pigeon Pea Root Colonization in Indian Soils.</title>
        <authorList>
            <person name="Chalasani D."/>
            <person name="Basu A."/>
            <person name="Pullabhotla S.V.S.R.N."/>
            <person name="Jorrin B."/>
            <person name="Neal A.L."/>
            <person name="Poole P.S."/>
            <person name="Podile A.R."/>
            <person name="Tkacz A."/>
        </authorList>
    </citation>
    <scope>NUCLEOTIDE SEQUENCE [LARGE SCALE GENOMIC DNA]</scope>
    <source>
        <strain evidence="2 3">HU14</strain>
    </source>
</reference>
<evidence type="ECO:0000256" key="1">
    <source>
        <dbReference type="SAM" id="Phobius"/>
    </source>
</evidence>
<gene>
    <name evidence="2" type="ORF">JNB62_12090</name>
</gene>
<sequence length="289" mass="30571">MTGILDRAVSAASTVQWTPGLSPRHTARRIQDAALRVVDPRALQRLELIDREFDRTAAELERTGAAAAASAPKVRRITPFPDVLAMFAAGFGGGLAVGAGRVVSRTPAGEMAVVGPSVLVLAIVAVVLLCVGEVFARREKSTSTNRAIFLWFTVFLSLVAAVGVSVRLAIEEFTGYGVAAVVAMAVVFVLALALAIGATRRRQPDDGDEHAPRVRAGSRERNELISAGETARDRAHDVLDALDDEARTAFTEAYAAGLAAASGRDVPARSTIKRLQSLEWAAARYDLAG</sequence>
<feature type="transmembrane region" description="Helical" evidence="1">
    <location>
        <begin position="83"/>
        <end position="103"/>
    </location>
</feature>
<evidence type="ECO:0000313" key="2">
    <source>
        <dbReference type="EMBL" id="MBW9094425.1"/>
    </source>
</evidence>
<feature type="transmembrane region" description="Helical" evidence="1">
    <location>
        <begin position="148"/>
        <end position="170"/>
    </location>
</feature>
<dbReference type="EMBL" id="JAEUAW010000008">
    <property type="protein sequence ID" value="MBW9094425.1"/>
    <property type="molecule type" value="Genomic_DNA"/>
</dbReference>
<keyword evidence="1" id="KW-1133">Transmembrane helix</keyword>
<evidence type="ECO:0000313" key="3">
    <source>
        <dbReference type="Proteomes" id="UP001196843"/>
    </source>
</evidence>
<protein>
    <submittedName>
        <fullName evidence="2">Uncharacterized protein</fullName>
    </submittedName>
</protein>
<feature type="transmembrane region" description="Helical" evidence="1">
    <location>
        <begin position="176"/>
        <end position="196"/>
    </location>
</feature>